<proteinExistence type="predicted"/>
<gene>
    <name evidence="2" type="ORF">OBRU01_15673</name>
</gene>
<feature type="non-terminal residue" evidence="2">
    <location>
        <position position="345"/>
    </location>
</feature>
<dbReference type="InterPro" id="IPR026509">
    <property type="entry name" value="TMEM183"/>
</dbReference>
<dbReference type="Proteomes" id="UP000037510">
    <property type="component" value="Unassembled WGS sequence"/>
</dbReference>
<dbReference type="AlphaFoldDB" id="A0A0L7L597"/>
<organism evidence="2 3">
    <name type="scientific">Operophtera brumata</name>
    <name type="common">Winter moth</name>
    <name type="synonym">Phalaena brumata</name>
    <dbReference type="NCBI Taxonomy" id="104452"/>
    <lineage>
        <taxon>Eukaryota</taxon>
        <taxon>Metazoa</taxon>
        <taxon>Ecdysozoa</taxon>
        <taxon>Arthropoda</taxon>
        <taxon>Hexapoda</taxon>
        <taxon>Insecta</taxon>
        <taxon>Pterygota</taxon>
        <taxon>Neoptera</taxon>
        <taxon>Endopterygota</taxon>
        <taxon>Lepidoptera</taxon>
        <taxon>Glossata</taxon>
        <taxon>Ditrysia</taxon>
        <taxon>Geometroidea</taxon>
        <taxon>Geometridae</taxon>
        <taxon>Larentiinae</taxon>
        <taxon>Operophtera</taxon>
    </lineage>
</organism>
<dbReference type="GO" id="GO:0031647">
    <property type="term" value="P:regulation of protein stability"/>
    <property type="evidence" value="ECO:0007669"/>
    <property type="project" value="TreeGrafter"/>
</dbReference>
<protein>
    <recommendedName>
        <fullName evidence="4">Transmembrane protein 183</fullName>
    </recommendedName>
</protein>
<comment type="caution">
    <text evidence="2">The sequence shown here is derived from an EMBL/GenBank/DDBJ whole genome shotgun (WGS) entry which is preliminary data.</text>
</comment>
<dbReference type="PANTHER" id="PTHR20988">
    <property type="entry name" value="TRANSMEMBRANE PROTEIN 183A-RELATED"/>
    <property type="match status" value="1"/>
</dbReference>
<evidence type="ECO:0008006" key="4">
    <source>
        <dbReference type="Google" id="ProtNLM"/>
    </source>
</evidence>
<name>A0A0L7L597_OPEBR</name>
<evidence type="ECO:0000256" key="1">
    <source>
        <dbReference type="SAM" id="MobiDB-lite"/>
    </source>
</evidence>
<keyword evidence="3" id="KW-1185">Reference proteome</keyword>
<feature type="compositionally biased region" description="Basic residues" evidence="1">
    <location>
        <begin position="1"/>
        <end position="10"/>
    </location>
</feature>
<reference evidence="2 3" key="1">
    <citation type="journal article" date="2015" name="Genome Biol. Evol.">
        <title>The genome of winter moth (Operophtera brumata) provides a genomic perspective on sexual dimorphism and phenology.</title>
        <authorList>
            <person name="Derks M.F."/>
            <person name="Smit S."/>
            <person name="Salis L."/>
            <person name="Schijlen E."/>
            <person name="Bossers A."/>
            <person name="Mateman C."/>
            <person name="Pijl A.S."/>
            <person name="de Ridder D."/>
            <person name="Groenen M.A."/>
            <person name="Visser M.E."/>
            <person name="Megens H.J."/>
        </authorList>
    </citation>
    <scope>NUCLEOTIDE SEQUENCE [LARGE SCALE GENOMIC DNA]</scope>
    <source>
        <strain evidence="2">WM2013NL</strain>
        <tissue evidence="2">Head and thorax</tissue>
    </source>
</reference>
<sequence>MSKKKGQKNHINKDFTLNDSANAPKPVGRVKKSTATEAAVADVPWDQVSYDAFDHFDIVEEIHADGTKNFVYKKKKNGSKSEPDDVKTRPGIVYPEIVWYQISKYIKPEDIGNFAGINKTTYAITGQKSFWRAIYKRYCENNTKLPDRLKIENSFRNYGLRQRVIRALYHTYDVFIQKVFQQSFHDCKPHELVRRRCVNVWFCKGASHWSIFFKFKKLQPVTCQNFNAVPPLMGMTLSSVSMLLSQGFRHHRMHLGFNTGHYAVSKDILPECTVVLDTVKNIMVFDWWHPKYPHFDNKLPMKCLFRVAGFSSSADDKVNKQKVAEHFDQYAIEHPMWSPAVQHLK</sequence>
<feature type="region of interest" description="Disordered" evidence="1">
    <location>
        <begin position="1"/>
        <end position="37"/>
    </location>
</feature>
<accession>A0A0L7L597</accession>
<dbReference type="STRING" id="104452.A0A0L7L597"/>
<evidence type="ECO:0000313" key="2">
    <source>
        <dbReference type="EMBL" id="KOB70595.1"/>
    </source>
</evidence>
<dbReference type="PANTHER" id="PTHR20988:SF2">
    <property type="entry name" value="TRANSMEMBRANE PROTEIN 183A-RELATED"/>
    <property type="match status" value="1"/>
</dbReference>
<dbReference type="GO" id="GO:0019005">
    <property type="term" value="C:SCF ubiquitin ligase complex"/>
    <property type="evidence" value="ECO:0007669"/>
    <property type="project" value="TreeGrafter"/>
</dbReference>
<evidence type="ECO:0000313" key="3">
    <source>
        <dbReference type="Proteomes" id="UP000037510"/>
    </source>
</evidence>
<dbReference type="EMBL" id="JTDY01002856">
    <property type="protein sequence ID" value="KOB70595.1"/>
    <property type="molecule type" value="Genomic_DNA"/>
</dbReference>